<dbReference type="InterPro" id="IPR051906">
    <property type="entry name" value="TolC-like"/>
</dbReference>
<dbReference type="PANTHER" id="PTHR30026:SF20">
    <property type="entry name" value="OUTER MEMBRANE PROTEIN TOLC"/>
    <property type="match status" value="1"/>
</dbReference>
<dbReference type="RefSeq" id="WP_094995391.1">
    <property type="nucleotide sequence ID" value="NZ_BMJL01000001.1"/>
</dbReference>
<dbReference type="GO" id="GO:0015562">
    <property type="term" value="F:efflux transmembrane transporter activity"/>
    <property type="evidence" value="ECO:0007669"/>
    <property type="project" value="InterPro"/>
</dbReference>
<dbReference type="GO" id="GO:1990281">
    <property type="term" value="C:efflux pump complex"/>
    <property type="evidence" value="ECO:0007669"/>
    <property type="project" value="TreeGrafter"/>
</dbReference>
<evidence type="ECO:0000256" key="4">
    <source>
        <dbReference type="ARBA" id="ARBA00022452"/>
    </source>
</evidence>
<dbReference type="SUPFAM" id="SSF56954">
    <property type="entry name" value="Outer membrane efflux proteins (OEP)"/>
    <property type="match status" value="1"/>
</dbReference>
<dbReference type="KEGG" id="marb:CJ263_00090"/>
<name>A0A223V0E5_9FLAO</name>
<dbReference type="InterPro" id="IPR003423">
    <property type="entry name" value="OMP_efflux"/>
</dbReference>
<proteinExistence type="inferred from homology"/>
<dbReference type="AlphaFoldDB" id="A0A223V0E5"/>
<evidence type="ECO:0000313" key="9">
    <source>
        <dbReference type="Proteomes" id="UP000215244"/>
    </source>
</evidence>
<dbReference type="GO" id="GO:0015288">
    <property type="term" value="F:porin activity"/>
    <property type="evidence" value="ECO:0007669"/>
    <property type="project" value="TreeGrafter"/>
</dbReference>
<gene>
    <name evidence="8" type="ORF">CJ263_00090</name>
</gene>
<evidence type="ECO:0000256" key="5">
    <source>
        <dbReference type="ARBA" id="ARBA00022692"/>
    </source>
</evidence>
<evidence type="ECO:0000256" key="6">
    <source>
        <dbReference type="ARBA" id="ARBA00023136"/>
    </source>
</evidence>
<dbReference type="OrthoDB" id="9771205at2"/>
<keyword evidence="3" id="KW-0813">Transport</keyword>
<dbReference type="GO" id="GO:0009279">
    <property type="term" value="C:cell outer membrane"/>
    <property type="evidence" value="ECO:0007669"/>
    <property type="project" value="UniProtKB-SubCell"/>
</dbReference>
<accession>A0A223V0E5</accession>
<evidence type="ECO:0000256" key="2">
    <source>
        <dbReference type="ARBA" id="ARBA00007613"/>
    </source>
</evidence>
<keyword evidence="5" id="KW-0812">Transmembrane</keyword>
<keyword evidence="4" id="KW-1134">Transmembrane beta strand</keyword>
<comment type="subcellular location">
    <subcellularLocation>
        <location evidence="1">Cell outer membrane</location>
    </subcellularLocation>
</comment>
<dbReference type="Gene3D" id="1.20.1600.10">
    <property type="entry name" value="Outer membrane efflux proteins (OEP)"/>
    <property type="match status" value="1"/>
</dbReference>
<evidence type="ECO:0000256" key="1">
    <source>
        <dbReference type="ARBA" id="ARBA00004442"/>
    </source>
</evidence>
<dbReference type="PANTHER" id="PTHR30026">
    <property type="entry name" value="OUTER MEMBRANE PROTEIN TOLC"/>
    <property type="match status" value="1"/>
</dbReference>
<keyword evidence="7" id="KW-0998">Cell outer membrane</keyword>
<keyword evidence="9" id="KW-1185">Reference proteome</keyword>
<dbReference type="Proteomes" id="UP000215244">
    <property type="component" value="Chromosome"/>
</dbReference>
<evidence type="ECO:0000256" key="3">
    <source>
        <dbReference type="ARBA" id="ARBA00022448"/>
    </source>
</evidence>
<evidence type="ECO:0000313" key="8">
    <source>
        <dbReference type="EMBL" id="ASV28756.1"/>
    </source>
</evidence>
<comment type="similarity">
    <text evidence="2">Belongs to the outer membrane factor (OMF) (TC 1.B.17) family.</text>
</comment>
<protein>
    <submittedName>
        <fullName evidence="8">Transporter</fullName>
    </submittedName>
</protein>
<organism evidence="8 9">
    <name type="scientific">Maribacter cobaltidurans</name>
    <dbReference type="NCBI Taxonomy" id="1178778"/>
    <lineage>
        <taxon>Bacteria</taxon>
        <taxon>Pseudomonadati</taxon>
        <taxon>Bacteroidota</taxon>
        <taxon>Flavobacteriia</taxon>
        <taxon>Flavobacteriales</taxon>
        <taxon>Flavobacteriaceae</taxon>
        <taxon>Maribacter</taxon>
    </lineage>
</organism>
<keyword evidence="6" id="KW-0472">Membrane</keyword>
<sequence>MPYRIPLSSLFVVLNIFLISAQEVLNVDEAVKLALENNFQILTAKNELKIDEYGVSPGYAGMLPSVQANVTDNNRRVYLSQTRLDGTVQEQDNAINNSLNYGVALDWTLFDGLRMFANYEQLKENRKLGDAELKQVILSTVGEVMITYYDLVQQRQQLSALDSTILISKQRVELARNRFTIGKASKLEVLNAQVDLNTDETLMQRQKELFANTKIQLNQQLARDLTTDFEVAPEIFVDESLLLDDLQTQVLKENPQLLASQISKRISELELKQIRAARFPTITASTGYNFSESQSSLGFTTASNSRGFSYGFGATLNLFDGFNQHRDEKIGKLEIENSEVAIAQQEQDLLATLGTTYQTYLTNVSLIELEGNNEAIAKENLDITVEKYRIGIIPTIEFRTAQLNYINAKVRFSNAKFQAKLSEIVLKQLAGNLSI</sequence>
<dbReference type="EMBL" id="CP022957">
    <property type="protein sequence ID" value="ASV28756.1"/>
    <property type="molecule type" value="Genomic_DNA"/>
</dbReference>
<reference evidence="8 9" key="1">
    <citation type="submission" date="2017-08" db="EMBL/GenBank/DDBJ databases">
        <title>The complete genome sequence of Maribacter sp. B1, isolated from deep-sea sediment.</title>
        <authorList>
            <person name="Wu Y.-H."/>
            <person name="Cheng H."/>
            <person name="Xu X.-W."/>
        </authorList>
    </citation>
    <scope>NUCLEOTIDE SEQUENCE [LARGE SCALE GENOMIC DNA]</scope>
    <source>
        <strain evidence="8 9">B1</strain>
    </source>
</reference>
<dbReference type="Pfam" id="PF02321">
    <property type="entry name" value="OEP"/>
    <property type="match status" value="2"/>
</dbReference>
<evidence type="ECO:0000256" key="7">
    <source>
        <dbReference type="ARBA" id="ARBA00023237"/>
    </source>
</evidence>